<evidence type="ECO:0000313" key="2">
    <source>
        <dbReference type="EMBL" id="POV96491.1"/>
    </source>
</evidence>
<protein>
    <submittedName>
        <fullName evidence="2">Uncharacterized protein</fullName>
    </submittedName>
</protein>
<name>A0A2S4UH11_9BASI</name>
<comment type="caution">
    <text evidence="2">The sequence shown here is derived from an EMBL/GenBank/DDBJ whole genome shotgun (WGS) entry which is preliminary data.</text>
</comment>
<dbReference type="VEuPathDB" id="FungiDB:PSTT_15616"/>
<dbReference type="EMBL" id="PKSL01000295">
    <property type="protein sequence ID" value="POV96491.1"/>
    <property type="molecule type" value="Genomic_DNA"/>
</dbReference>
<feature type="signal peptide" evidence="1">
    <location>
        <begin position="1"/>
        <end position="23"/>
    </location>
</feature>
<proteinExistence type="predicted"/>
<evidence type="ECO:0000313" key="3">
    <source>
        <dbReference type="Proteomes" id="UP000239156"/>
    </source>
</evidence>
<gene>
    <name evidence="2" type="ORF">PSTT_15616</name>
</gene>
<dbReference type="AlphaFoldDB" id="A0A2S4UH11"/>
<organism evidence="2 3">
    <name type="scientific">Puccinia striiformis</name>
    <dbReference type="NCBI Taxonomy" id="27350"/>
    <lineage>
        <taxon>Eukaryota</taxon>
        <taxon>Fungi</taxon>
        <taxon>Dikarya</taxon>
        <taxon>Basidiomycota</taxon>
        <taxon>Pucciniomycotina</taxon>
        <taxon>Pucciniomycetes</taxon>
        <taxon>Pucciniales</taxon>
        <taxon>Pucciniaceae</taxon>
        <taxon>Puccinia</taxon>
    </lineage>
</organism>
<reference evidence="2" key="1">
    <citation type="submission" date="2017-12" db="EMBL/GenBank/DDBJ databases">
        <title>Gene loss provides genomic basis for host adaptation in cereal stripe rust fungi.</title>
        <authorList>
            <person name="Xia C."/>
        </authorList>
    </citation>
    <scope>NUCLEOTIDE SEQUENCE [LARGE SCALE GENOMIC DNA]</scope>
    <source>
        <strain evidence="2">93-210</strain>
    </source>
</reference>
<accession>A0A2S4UH11</accession>
<evidence type="ECO:0000256" key="1">
    <source>
        <dbReference type="SAM" id="SignalP"/>
    </source>
</evidence>
<dbReference type="Proteomes" id="UP000239156">
    <property type="component" value="Unassembled WGS sequence"/>
</dbReference>
<feature type="chain" id="PRO_5015585807" evidence="1">
    <location>
        <begin position="24"/>
        <end position="214"/>
    </location>
</feature>
<dbReference type="VEuPathDB" id="FungiDB:PSHT_14973"/>
<keyword evidence="3" id="KW-1185">Reference proteome</keyword>
<sequence>MISKIFIALLVVLPHLLNYQVFAMFQNAYRYGRLPREGKEAVRSPGFFRSCLGGYAGSTSVHKEPASWMDSLCEEEWVISTWLRHKTVTLKALTEEKTVIEAHIHRYREILNLQTQYWRELSRSYPEGMSPVLRRDLDEAIDEISRTGADSQASERLAHYALVFAEMTSIDGPFPKLQSCIREYIIKKLDPILSSLHPQTAKVFDVLKKEWRQS</sequence>
<keyword evidence="1" id="KW-0732">Signal</keyword>